<evidence type="ECO:0000313" key="1">
    <source>
        <dbReference type="Ensembl" id="ENSCPVP00000027003.1"/>
    </source>
</evidence>
<reference evidence="1" key="1">
    <citation type="submission" date="2020-02" db="EMBL/GenBank/DDBJ databases">
        <authorList>
            <person name="Enbody D E."/>
            <person name="Pettersson E M."/>
        </authorList>
    </citation>
    <scope>NUCLEOTIDE SEQUENCE [LARGE SCALE GENOMIC DNA]</scope>
</reference>
<reference evidence="1" key="2">
    <citation type="submission" date="2025-08" db="UniProtKB">
        <authorList>
            <consortium name="Ensembl"/>
        </authorList>
    </citation>
    <scope>IDENTIFICATION</scope>
</reference>
<dbReference type="Proteomes" id="UP000694382">
    <property type="component" value="Chromosome 26"/>
</dbReference>
<sequence length="123" mass="13090">ILGWLPKYKIKDYILPDVLGGLSAGTIQVPQGEQRPSLGVQEGITPCQLQQSPAGDAGAHWDLCFTGDIKPCLQPGAPCIFLVFCRDGLRPPGQSASCQRALLLLLPPAPLLLPWGHPSDGAR</sequence>
<accession>A0A8U8BFC0</accession>
<evidence type="ECO:0000313" key="2">
    <source>
        <dbReference type="Proteomes" id="UP000694382"/>
    </source>
</evidence>
<dbReference type="AlphaFoldDB" id="A0A8U8BFC0"/>
<name>A0A8U8BFC0_GEOPR</name>
<keyword evidence="2" id="KW-1185">Reference proteome</keyword>
<reference evidence="1" key="3">
    <citation type="submission" date="2025-09" db="UniProtKB">
        <authorList>
            <consortium name="Ensembl"/>
        </authorList>
    </citation>
    <scope>IDENTIFICATION</scope>
</reference>
<protein>
    <submittedName>
        <fullName evidence="1">Uncharacterized protein</fullName>
    </submittedName>
</protein>
<proteinExistence type="predicted"/>
<organism evidence="1 2">
    <name type="scientific">Geospiza parvula</name>
    <name type="common">Small tree-finch</name>
    <name type="synonym">Camarhynchus parvulus</name>
    <dbReference type="NCBI Taxonomy" id="87175"/>
    <lineage>
        <taxon>Eukaryota</taxon>
        <taxon>Metazoa</taxon>
        <taxon>Chordata</taxon>
        <taxon>Craniata</taxon>
        <taxon>Vertebrata</taxon>
        <taxon>Euteleostomi</taxon>
        <taxon>Archelosauria</taxon>
        <taxon>Archosauria</taxon>
        <taxon>Dinosauria</taxon>
        <taxon>Saurischia</taxon>
        <taxon>Theropoda</taxon>
        <taxon>Coelurosauria</taxon>
        <taxon>Aves</taxon>
        <taxon>Neognathae</taxon>
        <taxon>Neoaves</taxon>
        <taxon>Telluraves</taxon>
        <taxon>Australaves</taxon>
        <taxon>Passeriformes</taxon>
        <taxon>Thraupidae</taxon>
        <taxon>Camarhynchus</taxon>
    </lineage>
</organism>
<dbReference type="Ensembl" id="ENSCPVT00000028248.1">
    <property type="protein sequence ID" value="ENSCPVP00000027003.1"/>
    <property type="gene ID" value="ENSCPVG00000017899.1"/>
</dbReference>